<proteinExistence type="predicted"/>
<gene>
    <name evidence="1" type="ORF">EZS28_024500</name>
</gene>
<comment type="caution">
    <text evidence="1">The sequence shown here is derived from an EMBL/GenBank/DDBJ whole genome shotgun (WGS) entry which is preliminary data.</text>
</comment>
<reference evidence="1 2" key="1">
    <citation type="submission" date="2019-03" db="EMBL/GenBank/DDBJ databases">
        <title>Single cell metagenomics reveals metabolic interactions within the superorganism composed of flagellate Streblomastix strix and complex community of Bacteroidetes bacteria on its surface.</title>
        <authorList>
            <person name="Treitli S.C."/>
            <person name="Kolisko M."/>
            <person name="Husnik F."/>
            <person name="Keeling P."/>
            <person name="Hampl V."/>
        </authorList>
    </citation>
    <scope>NUCLEOTIDE SEQUENCE [LARGE SCALE GENOMIC DNA]</scope>
    <source>
        <strain evidence="1">ST1C</strain>
    </source>
</reference>
<evidence type="ECO:0000313" key="2">
    <source>
        <dbReference type="Proteomes" id="UP000324800"/>
    </source>
</evidence>
<accession>A0A5J4VBR7</accession>
<dbReference type="Proteomes" id="UP000324800">
    <property type="component" value="Unassembled WGS sequence"/>
</dbReference>
<name>A0A5J4VBR7_9EUKA</name>
<dbReference type="SUPFAM" id="SSF51126">
    <property type="entry name" value="Pectin lyase-like"/>
    <property type="match status" value="1"/>
</dbReference>
<protein>
    <submittedName>
        <fullName evidence="1">Uncharacterized protein</fullName>
    </submittedName>
</protein>
<dbReference type="InterPro" id="IPR006626">
    <property type="entry name" value="PbH1"/>
</dbReference>
<organism evidence="1 2">
    <name type="scientific">Streblomastix strix</name>
    <dbReference type="NCBI Taxonomy" id="222440"/>
    <lineage>
        <taxon>Eukaryota</taxon>
        <taxon>Metamonada</taxon>
        <taxon>Preaxostyla</taxon>
        <taxon>Oxymonadida</taxon>
        <taxon>Streblomastigidae</taxon>
        <taxon>Streblomastix</taxon>
    </lineage>
</organism>
<dbReference type="EMBL" id="SNRW01008164">
    <property type="protein sequence ID" value="KAA6379973.1"/>
    <property type="molecule type" value="Genomic_DNA"/>
</dbReference>
<feature type="non-terminal residue" evidence="1">
    <location>
        <position position="1"/>
    </location>
</feature>
<dbReference type="SMART" id="SM00710">
    <property type="entry name" value="PbH1"/>
    <property type="match status" value="5"/>
</dbReference>
<sequence length="1230" mass="134113">QNEAGIVNVRLTGSGNQLTIIGTQFIRCKSTELNSNGGALYLSLQNNATGILQNSEFDQCESYSGGGIYAVLQSASQLFLSTTGSDQLLFADCRSINGNGGGIYVDSRSESQLSLSDYCIFTSCSTIYGNGGGIYAFNQGGNVVIDSYCKFYQCFSLGGGIFIGGVGTYITSFDKLDLHGMMIDGNKADKYGRSLYVALADLESWCLLGTAGYFVKGNYSDTSSKANELMGIPESGVQTGDDDDDDDSDIVYFNEFFVQISGDNSNQCALSSPCKTLDAQIITNKINSASTFIVYIVDETSLSQYLLISEYSSPRTFRNFPTSSKTFRNIRVYNTGQFNVSGSILFNFIKFNVNSGTTYECVISILSSQSSAVVNLTNCKVSMTIGAGLISRSLILQQSGYLNIDNLNAQDIESTQSIILCNSTARIISITNSRFEDITRTISGNQNEGGVVQIDFPSSGRQFAITGSQFIRCKSTQLNSKGGALYIRLENYSTGILQNSEFDQCKAYNGGGIFLETESNSSLTLTAQCIFTSCSTIYGNGGGIYAFNQGGNVVIDSQCKFYQCFSIGGNGGGIYHEFNFSVQCKFTINDAIFQECEAKYSSSQTQPTGYGGGIFIGGNGPYITDIDTLDLHGMYIDGNKADKYGRSLYVALLDLEDWCMLGTAGEYVKGNYSDTSSNAYELMGIPESISSFTYYSDSVIKSNQKYLQSYWNPGGVQTGDDDDDDSDIVYENEFYVGQSSGSDQNQCTSSSQCKTLETQAITNKINNVETFIVYIVDQISLSQYLLISEYSSPRTFRNYPTPSTTLSKIQIEEQGQFNVQGSAKFNYINFVIGRIFDYYYGALEGDSVHSSITLLNCQVSQQLGSGSINRGFMQFYNGSIYVSNLIATDIRTDTIFIQVEGQLKEVTIDRINFERITRELNNLSGETGIIQISLYEPPSKLLLSGSQFILCKQTASNSTGGALYVHLNRDTQGILSDVRFDVCEGKSGGGLFVNLVSNASLTMSGCQFNACKALNGNGGGLYAMVLESQFIMDQNCQFRDCVSEGGNGGAIYAQIQFQQQFKFILKNTYMERCNATSSSSSSSSTSNSGFGGGIFLTGISFNDVSYNGLDLRGMLIYNNTADNGGNSLYVVMTQLKEWCQAGNEGEHVKGNYSEETSQLNDLQGIEVGTDQFDKLSLDDIKSQQVFLECYWSDEKDVCPSLKQDFPWKIVIIAVGAVDGAIIITQETQNS</sequence>
<dbReference type="AlphaFoldDB" id="A0A5J4VBR7"/>
<dbReference type="InterPro" id="IPR011050">
    <property type="entry name" value="Pectin_lyase_fold/virulence"/>
</dbReference>
<evidence type="ECO:0000313" key="1">
    <source>
        <dbReference type="EMBL" id="KAA6379973.1"/>
    </source>
</evidence>